<dbReference type="PROSITE" id="PS50005">
    <property type="entry name" value="TPR"/>
    <property type="match status" value="1"/>
</dbReference>
<evidence type="ECO:0000256" key="1">
    <source>
        <dbReference type="ARBA" id="ARBA00006298"/>
    </source>
</evidence>
<dbReference type="InterPro" id="IPR011990">
    <property type="entry name" value="TPR-like_helical_dom_sf"/>
</dbReference>
<dbReference type="SUPFAM" id="SSF48452">
    <property type="entry name" value="TPR-like"/>
    <property type="match status" value="1"/>
</dbReference>
<dbReference type="GO" id="GO:0031416">
    <property type="term" value="C:NatB complex"/>
    <property type="evidence" value="ECO:0007669"/>
    <property type="project" value="TreeGrafter"/>
</dbReference>
<comment type="caution">
    <text evidence="3">The sequence shown here is derived from an EMBL/GenBank/DDBJ whole genome shotgun (WGS) entry which is preliminary data.</text>
</comment>
<organism evidence="3 4">
    <name type="scientific">Mortierella alpina</name>
    <name type="common">Oleaginous fungus</name>
    <name type="synonym">Mortierella renispora</name>
    <dbReference type="NCBI Taxonomy" id="64518"/>
    <lineage>
        <taxon>Eukaryota</taxon>
        <taxon>Fungi</taxon>
        <taxon>Fungi incertae sedis</taxon>
        <taxon>Mucoromycota</taxon>
        <taxon>Mortierellomycotina</taxon>
        <taxon>Mortierellomycetes</taxon>
        <taxon>Mortierellales</taxon>
        <taxon>Mortierellaceae</taxon>
        <taxon>Mortierella</taxon>
    </lineage>
</organism>
<gene>
    <name evidence="3" type="ORF">KVV02_007552</name>
</gene>
<sequence>MAANTDLDKKLRPIYDAMEVGNYKEGILLCNKALKKQPDLHIVKVCLLHELGSRMSLCFHARGSALKALAFERCGRMNDALLLCKEIQFARPTDEPTLRTLSMVYRSASKYDEMIKLYEHASKVNPKNENLATQWFMSLARVLDYKGQQMVALQLHKNFKKSNHMFWAIMSITLQGQNVPTNQPNLFYPLAERMMAKLNTEGKVQTIEELQLYLIILLGQKDRHADALALLEGEIGVKTKAIENVELRHLRIELLIKTGRWKEARDAAVQILKEINSDDWRTILQYFDTIFLPVADADLKTSENLAEARAFTSELVSNEGKNPKRGPFLAQIELEKRVQEKIGDNKEKVLDLLMGYFDKFGSKTCCFEDLSTYISELEKDDAMAFCQKLKEKHGEKAETVKEICIQINIVRFERFTGMHAKLNSTETMALVNQFWKRYEDALPLGKDLEETERQYGDDYAIMAAHLLFDIHKETKSYFPLLNAIFMLEHALNASKHNYQLKLVLIRMYELLGAFNCATAIYNTMGIKHVQHDTLSHFITDRATSFGLFSEALTQLYSAHEIYHSNEAETPEMILQAYKYCTFSKMQEFIEFQSRLENSLQKMIADREMIRLEFMKEDSVSRAIAWLQELEITNLKYDDEFCKSRIDNRDTSVMLNWNPKDSTSVERLTRASAQPNRVWMTLFTLVPRLLKHMAHLTPIDAEFEKLIETLDALAVVASQGSNSTQELTAEELKLAQVLSRVSKAYQLLYPAIVAQNSNSPTKEDPAKTAAAIKEQLTAAGTLLKREPIKSTGVLPWQTFHSLTSTVEMAAYLNVANQCLLNLISTKANKKTTFKAVTGVVQDFMGQCRQTLQSAQTDITALRNVVRPDRIKSGLLYELCDGSAVDFVRSPTHQALIEDKILKIGASWMNSLVNLQQEATSRNV</sequence>
<keyword evidence="2" id="KW-0802">TPR repeat</keyword>
<dbReference type="InterPro" id="IPR019183">
    <property type="entry name" value="NAA25_NatB_aux_su"/>
</dbReference>
<dbReference type="AlphaFoldDB" id="A0A9P7ZXL6"/>
<evidence type="ECO:0000313" key="4">
    <source>
        <dbReference type="Proteomes" id="UP000717515"/>
    </source>
</evidence>
<dbReference type="Proteomes" id="UP000717515">
    <property type="component" value="Unassembled WGS sequence"/>
</dbReference>
<dbReference type="Gene3D" id="1.25.40.1040">
    <property type="match status" value="1"/>
</dbReference>
<proteinExistence type="inferred from homology"/>
<dbReference type="EMBL" id="JAIFTL010000288">
    <property type="protein sequence ID" value="KAG9320462.1"/>
    <property type="molecule type" value="Genomic_DNA"/>
</dbReference>
<accession>A0A9P7ZXL6</accession>
<protein>
    <submittedName>
        <fullName evidence="3">Uncharacterized protein</fullName>
    </submittedName>
</protein>
<dbReference type="InterPro" id="IPR019734">
    <property type="entry name" value="TPR_rpt"/>
</dbReference>
<evidence type="ECO:0000256" key="2">
    <source>
        <dbReference type="PROSITE-ProRule" id="PRU00339"/>
    </source>
</evidence>
<name>A0A9P7ZXL6_MORAP</name>
<evidence type="ECO:0000313" key="3">
    <source>
        <dbReference type="EMBL" id="KAG9320462.1"/>
    </source>
</evidence>
<feature type="repeat" description="TPR" evidence="2">
    <location>
        <begin position="95"/>
        <end position="128"/>
    </location>
</feature>
<dbReference type="PANTHER" id="PTHR22767:SF3">
    <property type="entry name" value="N-ALPHA-ACETYLTRANSFERASE 25, NATB AUXILIARY SUBUNIT"/>
    <property type="match status" value="1"/>
</dbReference>
<reference evidence="3" key="1">
    <citation type="submission" date="2021-07" db="EMBL/GenBank/DDBJ databases">
        <title>Draft genome of Mortierella alpina, strain LL118, isolated from an aspen leaf litter sample.</title>
        <authorList>
            <person name="Yang S."/>
            <person name="Vinatzer B.A."/>
        </authorList>
    </citation>
    <scope>NUCLEOTIDE SEQUENCE</scope>
    <source>
        <strain evidence="3">LL118</strain>
    </source>
</reference>
<comment type="similarity">
    <text evidence="1">Belongs to the MDM20/NAA25 family.</text>
</comment>
<dbReference type="PANTHER" id="PTHR22767">
    <property type="entry name" value="N-TERMINAL ACETYLTRANSFERASE-RELATED"/>
    <property type="match status" value="1"/>
</dbReference>
<dbReference type="Pfam" id="PF09797">
    <property type="entry name" value="NatB_MDM20"/>
    <property type="match status" value="1"/>
</dbReference>